<dbReference type="AlphaFoldDB" id="F9VRX3"/>
<name>F9VRX3_9ACTN</name>
<evidence type="ECO:0000259" key="4">
    <source>
        <dbReference type="PROSITE" id="PS50893"/>
    </source>
</evidence>
<dbReference type="GO" id="GO:0005524">
    <property type="term" value="F:ATP binding"/>
    <property type="evidence" value="ECO:0007669"/>
    <property type="project" value="UniProtKB-KW"/>
</dbReference>
<dbReference type="SUPFAM" id="SSF52540">
    <property type="entry name" value="P-loop containing nucleoside triphosphate hydrolases"/>
    <property type="match status" value="1"/>
</dbReference>
<dbReference type="PANTHER" id="PTHR42788">
    <property type="entry name" value="TAURINE IMPORT ATP-BINDING PROTEIN-RELATED"/>
    <property type="match status" value="1"/>
</dbReference>
<dbReference type="EMBL" id="BACI01000029">
    <property type="protein sequence ID" value="GAA11362.1"/>
    <property type="molecule type" value="Genomic_DNA"/>
</dbReference>
<dbReference type="Gene3D" id="3.40.50.300">
    <property type="entry name" value="P-loop containing nucleotide triphosphate hydrolases"/>
    <property type="match status" value="1"/>
</dbReference>
<dbReference type="CDD" id="cd03293">
    <property type="entry name" value="ABC_NrtD_SsuB_transporters"/>
    <property type="match status" value="1"/>
</dbReference>
<dbReference type="STRING" id="1027371.GOALK_029_00170"/>
<dbReference type="PROSITE" id="PS50893">
    <property type="entry name" value="ABC_TRANSPORTER_2"/>
    <property type="match status" value="1"/>
</dbReference>
<evidence type="ECO:0000256" key="2">
    <source>
        <dbReference type="ARBA" id="ARBA00022741"/>
    </source>
</evidence>
<organism evidence="5 6">
    <name type="scientific">Gordonia alkanivorans NBRC 16433</name>
    <dbReference type="NCBI Taxonomy" id="1027371"/>
    <lineage>
        <taxon>Bacteria</taxon>
        <taxon>Bacillati</taxon>
        <taxon>Actinomycetota</taxon>
        <taxon>Actinomycetes</taxon>
        <taxon>Mycobacteriales</taxon>
        <taxon>Gordoniaceae</taxon>
        <taxon>Gordonia</taxon>
    </lineage>
</organism>
<dbReference type="InterPro" id="IPR003593">
    <property type="entry name" value="AAA+_ATPase"/>
</dbReference>
<feature type="domain" description="ABC transporter" evidence="4">
    <location>
        <begin position="23"/>
        <end position="255"/>
    </location>
</feature>
<dbReference type="Pfam" id="PF00005">
    <property type="entry name" value="ABC_tran"/>
    <property type="match status" value="1"/>
</dbReference>
<dbReference type="PROSITE" id="PS00211">
    <property type="entry name" value="ABC_TRANSPORTER_1"/>
    <property type="match status" value="1"/>
</dbReference>
<proteinExistence type="predicted"/>
<evidence type="ECO:0000313" key="5">
    <source>
        <dbReference type="EMBL" id="GAA11362.1"/>
    </source>
</evidence>
<sequence>MAQDAAELADEPHPSTIDRRVGLAVDKVTYGYPGRRGELTPAVDDVSMKLERGELGVLLGPSGCGKSTLLRLVADLVQPTSGTITFDGATMQNMREERRIGFAFQDPGLLSWRSVRRNIELPFNLSGLPKDSSWVDHLLEITHLTEWAGHRPGQLSGGMRQRVALARALATRPDVLLLDEPFGALDEITRAELNFELLDIIGQTGTTCLLVTHSVEEATLLGDEVLVLSPRPCRIRSRYRIDVAREDRRGFRDTVDFAGHCSRLRADLGLR</sequence>
<dbReference type="InterPro" id="IPR050166">
    <property type="entry name" value="ABC_transporter_ATP-bind"/>
</dbReference>
<dbReference type="InterPro" id="IPR003439">
    <property type="entry name" value="ABC_transporter-like_ATP-bd"/>
</dbReference>
<dbReference type="PANTHER" id="PTHR42788:SF13">
    <property type="entry name" value="ALIPHATIC SULFONATES IMPORT ATP-BINDING PROTEIN SSUB"/>
    <property type="match status" value="1"/>
</dbReference>
<dbReference type="InterPro" id="IPR027417">
    <property type="entry name" value="P-loop_NTPase"/>
</dbReference>
<dbReference type="eggNOG" id="COG1116">
    <property type="taxonomic scope" value="Bacteria"/>
</dbReference>
<keyword evidence="3 5" id="KW-0067">ATP-binding</keyword>
<reference evidence="5 6" key="1">
    <citation type="submission" date="2011-05" db="EMBL/GenBank/DDBJ databases">
        <title>Whole genome shotgun sequence of Gordonia alkanivorans NBRC 16433.</title>
        <authorList>
            <person name="Hosoyama A."/>
            <person name="Nakamura S."/>
            <person name="Takarada H."/>
            <person name="Tsuchikane K."/>
            <person name="Yamazaki S."/>
            <person name="Fujita N."/>
        </authorList>
    </citation>
    <scope>NUCLEOTIDE SEQUENCE [LARGE SCALE GENOMIC DNA]</scope>
    <source>
        <strain evidence="5 6">NBRC 16433</strain>
    </source>
</reference>
<comment type="caution">
    <text evidence="5">The sequence shown here is derived from an EMBL/GenBank/DDBJ whole genome shotgun (WGS) entry which is preliminary data.</text>
</comment>
<keyword evidence="2" id="KW-0547">Nucleotide-binding</keyword>
<dbReference type="GO" id="GO:0016887">
    <property type="term" value="F:ATP hydrolysis activity"/>
    <property type="evidence" value="ECO:0007669"/>
    <property type="project" value="InterPro"/>
</dbReference>
<evidence type="ECO:0000256" key="1">
    <source>
        <dbReference type="ARBA" id="ARBA00022448"/>
    </source>
</evidence>
<dbReference type="SMART" id="SM00382">
    <property type="entry name" value="AAA"/>
    <property type="match status" value="1"/>
</dbReference>
<evidence type="ECO:0000256" key="3">
    <source>
        <dbReference type="ARBA" id="ARBA00022840"/>
    </source>
</evidence>
<evidence type="ECO:0000313" key="6">
    <source>
        <dbReference type="Proteomes" id="UP000003558"/>
    </source>
</evidence>
<dbReference type="Proteomes" id="UP000003558">
    <property type="component" value="Unassembled WGS sequence"/>
</dbReference>
<protein>
    <submittedName>
        <fullName evidence="5">Putative ABC transporter ATP-binding protein</fullName>
    </submittedName>
</protein>
<keyword evidence="1" id="KW-0813">Transport</keyword>
<dbReference type="InterPro" id="IPR017871">
    <property type="entry name" value="ABC_transporter-like_CS"/>
</dbReference>
<gene>
    <name evidence="5" type="ORF">GOALK_029_00170</name>
</gene>
<accession>F9VRX3</accession>